<evidence type="ECO:0000256" key="8">
    <source>
        <dbReference type="ARBA" id="ARBA00025099"/>
    </source>
</evidence>
<comment type="function">
    <text evidence="8">Component of the cytosolic Fe/S protein assembly machinery. Required for maturation of extramitochondrial Fe/S proteins. May play a role in the transfer of pre-assembled Fe/S clusters to target apoproteins.</text>
</comment>
<dbReference type="Proteomes" id="UP000233524">
    <property type="component" value="Unassembled WGS sequence"/>
</dbReference>
<evidence type="ECO:0000313" key="12">
    <source>
        <dbReference type="EMBL" id="PKS06500.1"/>
    </source>
</evidence>
<dbReference type="InterPro" id="IPR050340">
    <property type="entry name" value="Cytosolic_Fe-S_CAF"/>
</dbReference>
<dbReference type="EMBL" id="NLAX01001034">
    <property type="protein sequence ID" value="PKS06500.1"/>
    <property type="molecule type" value="Genomic_DNA"/>
</dbReference>
<feature type="region of interest" description="Disordered" evidence="10">
    <location>
        <begin position="406"/>
        <end position="427"/>
    </location>
</feature>
<evidence type="ECO:0000259" key="11">
    <source>
        <dbReference type="Pfam" id="PF02906"/>
    </source>
</evidence>
<keyword evidence="4" id="KW-0004">4Fe-4S</keyword>
<proteinExistence type="inferred from homology"/>
<keyword evidence="5" id="KW-0479">Metal-binding</keyword>
<keyword evidence="7" id="KW-0411">Iron-sulfur</keyword>
<dbReference type="InterPro" id="IPR009016">
    <property type="entry name" value="Fe_hydrogenase"/>
</dbReference>
<evidence type="ECO:0000256" key="1">
    <source>
        <dbReference type="ARBA" id="ARBA00006596"/>
    </source>
</evidence>
<comment type="similarity">
    <text evidence="1">Belongs to the NARF family.</text>
</comment>
<dbReference type="PANTHER" id="PTHR11615">
    <property type="entry name" value="NITRATE, FORMATE, IRON DEHYDROGENASE"/>
    <property type="match status" value="1"/>
</dbReference>
<dbReference type="VEuPathDB" id="FungiDB:jhhlp_007248"/>
<protein>
    <recommendedName>
        <fullName evidence="2">Cytosolic Fe-S cluster assembly factor NAR1</fullName>
    </recommendedName>
    <alternativeName>
        <fullName evidence="3">Cytosolic Fe-S cluster assembly factor nar1</fullName>
    </alternativeName>
    <alternativeName>
        <fullName evidence="9">Nuclear architecture-related protein 1</fullName>
    </alternativeName>
</protein>
<feature type="domain" description="Iron hydrogenase large subunit C-terminal" evidence="11">
    <location>
        <begin position="115"/>
        <end position="451"/>
    </location>
</feature>
<dbReference type="InterPro" id="IPR004108">
    <property type="entry name" value="Fe_hydrogenase_lsu_C"/>
</dbReference>
<dbReference type="GO" id="GO:0046872">
    <property type="term" value="F:metal ion binding"/>
    <property type="evidence" value="ECO:0007669"/>
    <property type="project" value="UniProtKB-KW"/>
</dbReference>
<name>A0A2N3N249_9PEZI</name>
<evidence type="ECO:0000256" key="4">
    <source>
        <dbReference type="ARBA" id="ARBA00022485"/>
    </source>
</evidence>
<dbReference type="STRING" id="41688.A0A2N3N249"/>
<evidence type="ECO:0000256" key="10">
    <source>
        <dbReference type="SAM" id="MobiDB-lite"/>
    </source>
</evidence>
<evidence type="ECO:0000256" key="5">
    <source>
        <dbReference type="ARBA" id="ARBA00022723"/>
    </source>
</evidence>
<dbReference type="OrthoDB" id="10253113at2759"/>
<dbReference type="InParanoid" id="A0A2N3N249"/>
<dbReference type="FunCoup" id="A0A2N3N249">
    <property type="interactions" value="372"/>
</dbReference>
<organism evidence="12 13">
    <name type="scientific">Lomentospora prolificans</name>
    <dbReference type="NCBI Taxonomy" id="41688"/>
    <lineage>
        <taxon>Eukaryota</taxon>
        <taxon>Fungi</taxon>
        <taxon>Dikarya</taxon>
        <taxon>Ascomycota</taxon>
        <taxon>Pezizomycotina</taxon>
        <taxon>Sordariomycetes</taxon>
        <taxon>Hypocreomycetidae</taxon>
        <taxon>Microascales</taxon>
        <taxon>Microascaceae</taxon>
        <taxon>Lomentospora</taxon>
    </lineage>
</organism>
<reference evidence="12 13" key="1">
    <citation type="journal article" date="2017" name="G3 (Bethesda)">
        <title>First Draft Genome Sequence of the Pathogenic Fungus Lomentospora prolificans (Formerly Scedosporium prolificans).</title>
        <authorList>
            <person name="Luo R."/>
            <person name="Zimin A."/>
            <person name="Workman R."/>
            <person name="Fan Y."/>
            <person name="Pertea G."/>
            <person name="Grossman N."/>
            <person name="Wear M.P."/>
            <person name="Jia B."/>
            <person name="Miller H."/>
            <person name="Casadevall A."/>
            <person name="Timp W."/>
            <person name="Zhang S.X."/>
            <person name="Salzberg S.L."/>
        </authorList>
    </citation>
    <scope>NUCLEOTIDE SEQUENCE [LARGE SCALE GENOMIC DNA]</scope>
    <source>
        <strain evidence="12 13">JHH-5317</strain>
    </source>
</reference>
<dbReference type="FunFam" id="3.40.50.1780:FF:000004">
    <property type="entry name" value="Cytosolic Fe-S cluster assembly factor nar1"/>
    <property type="match status" value="1"/>
</dbReference>
<dbReference type="AlphaFoldDB" id="A0A2N3N249"/>
<dbReference type="FunFam" id="3.30.70.20:FF:000042">
    <property type="entry name" value="Cytosolic Fe-S cluster assembly factor NAR1"/>
    <property type="match status" value="1"/>
</dbReference>
<gene>
    <name evidence="12" type="ORF">jhhlp_007248</name>
</gene>
<dbReference type="Pfam" id="PF02906">
    <property type="entry name" value="Fe_hyd_lg_C"/>
    <property type="match status" value="1"/>
</dbReference>
<evidence type="ECO:0000313" key="13">
    <source>
        <dbReference type="Proteomes" id="UP000233524"/>
    </source>
</evidence>
<evidence type="ECO:0000256" key="3">
    <source>
        <dbReference type="ARBA" id="ARBA00017073"/>
    </source>
</evidence>
<dbReference type="Gene3D" id="3.40.50.1780">
    <property type="match status" value="1"/>
</dbReference>
<comment type="caution">
    <text evidence="12">The sequence shown here is derived from an EMBL/GenBank/DDBJ whole genome shotgun (WGS) entry which is preliminary data.</text>
</comment>
<evidence type="ECO:0000256" key="7">
    <source>
        <dbReference type="ARBA" id="ARBA00023014"/>
    </source>
</evidence>
<sequence>MSAILSADTLNDFIAPSVACIKPIETLPAGEENPSLEHEVVLDGTSRAKNSAPAQISLTDCLACSGCVTSAEAVLVSLQSHAEVLNTLDAAPALKIDDGANARVEGLEDEGARIFVASVAPQVRANLAVACGKGVSEVAAGRMLERLLVQELARGGKWGNSFSWVVDTNVAREACLVLSADEALAAANSGASKPVLASACPGWVCYAEKTHPHVLPYLSKIKSPQALMGTILKSTLSKKLGVPPSRIWHLAVMPCFDKKLEASREELTNKAWDDGCASQSVRDVDCVITSKEVLMLAESRGLNFFDLACDKAIASAVPFPDPTLQRFLFPSHRAYRSPREANTSGGYLHFILEAVASKNPGSQIQRAKGRNADVMEYRIISANDEAIFKAARFYGFRNIQNLVRKLKPPKPSRMPGGKPFGSARRPAGKSGTLDYAYVEVMACPGGCTNGGGQIKVDDETVMERTGQETKPGPHEQKEWLALIDEAYFSEGEDVAMTDATANGGSGATIDGVSPSYIKDTLEYWAGTTGIDLDRLALTSFREVISDVGKDKTQTERAAQLAGKIGGGW</sequence>
<evidence type="ECO:0000256" key="9">
    <source>
        <dbReference type="ARBA" id="ARBA00031269"/>
    </source>
</evidence>
<evidence type="ECO:0000256" key="6">
    <source>
        <dbReference type="ARBA" id="ARBA00023004"/>
    </source>
</evidence>
<dbReference type="GO" id="GO:0051539">
    <property type="term" value="F:4 iron, 4 sulfur cluster binding"/>
    <property type="evidence" value="ECO:0007669"/>
    <property type="project" value="UniProtKB-KW"/>
</dbReference>
<evidence type="ECO:0000256" key="2">
    <source>
        <dbReference type="ARBA" id="ARBA00015854"/>
    </source>
</evidence>
<dbReference type="SUPFAM" id="SSF53920">
    <property type="entry name" value="Fe-only hydrogenase"/>
    <property type="match status" value="1"/>
</dbReference>
<accession>A0A2N3N249</accession>
<dbReference type="Gene3D" id="3.40.950.10">
    <property type="entry name" value="Fe-only Hydrogenase (Larger Subunit), Chain L, domain 3"/>
    <property type="match status" value="1"/>
</dbReference>
<keyword evidence="13" id="KW-1185">Reference proteome</keyword>
<keyword evidence="6" id="KW-0408">Iron</keyword>